<dbReference type="PANTHER" id="PTHR46796:SF2">
    <property type="entry name" value="TRANSCRIPTIONAL REGULATORY PROTEIN"/>
    <property type="match status" value="1"/>
</dbReference>
<evidence type="ECO:0000256" key="2">
    <source>
        <dbReference type="ARBA" id="ARBA00023125"/>
    </source>
</evidence>
<keyword evidence="1" id="KW-0805">Transcription regulation</keyword>
<evidence type="ECO:0000256" key="1">
    <source>
        <dbReference type="ARBA" id="ARBA00023015"/>
    </source>
</evidence>
<dbReference type="InterPro" id="IPR003313">
    <property type="entry name" value="AraC-bd"/>
</dbReference>
<protein>
    <submittedName>
        <fullName evidence="5">Transcriptional regulator, AraC family</fullName>
    </submittedName>
</protein>
<dbReference type="PROSITE" id="PS01124">
    <property type="entry name" value="HTH_ARAC_FAMILY_2"/>
    <property type="match status" value="1"/>
</dbReference>
<keyword evidence="3" id="KW-0804">Transcription</keyword>
<reference evidence="5 6" key="1">
    <citation type="submission" date="2017-03" db="EMBL/GenBank/DDBJ databases">
        <title>Genome analysis of strain PAMC 26510.</title>
        <authorList>
            <person name="Oh H.-M."/>
            <person name="Yang J.-A."/>
        </authorList>
    </citation>
    <scope>NUCLEOTIDE SEQUENCE [LARGE SCALE GENOMIC DNA]</scope>
    <source>
        <strain evidence="5 6">PAMC 26510</strain>
    </source>
</reference>
<evidence type="ECO:0000313" key="5">
    <source>
        <dbReference type="EMBL" id="OTP67148.1"/>
    </source>
</evidence>
<keyword evidence="2" id="KW-0238">DNA-binding</keyword>
<dbReference type="Gene3D" id="1.10.10.60">
    <property type="entry name" value="Homeodomain-like"/>
    <property type="match status" value="1"/>
</dbReference>
<name>A0A242M7A6_CABSO</name>
<dbReference type="EMBL" id="NBTY01000198">
    <property type="protein sequence ID" value="OTP67148.1"/>
    <property type="molecule type" value="Genomic_DNA"/>
</dbReference>
<dbReference type="SUPFAM" id="SSF46689">
    <property type="entry name" value="Homeodomain-like"/>
    <property type="match status" value="2"/>
</dbReference>
<dbReference type="GO" id="GO:0043565">
    <property type="term" value="F:sequence-specific DNA binding"/>
    <property type="evidence" value="ECO:0007669"/>
    <property type="project" value="InterPro"/>
</dbReference>
<accession>A0A242M7A6</accession>
<dbReference type="GO" id="GO:0003700">
    <property type="term" value="F:DNA-binding transcription factor activity"/>
    <property type="evidence" value="ECO:0007669"/>
    <property type="project" value="InterPro"/>
</dbReference>
<dbReference type="PANTHER" id="PTHR46796">
    <property type="entry name" value="HTH-TYPE TRANSCRIPTIONAL ACTIVATOR RHAS-RELATED"/>
    <property type="match status" value="1"/>
</dbReference>
<dbReference type="SUPFAM" id="SSF51215">
    <property type="entry name" value="Regulatory protein AraC"/>
    <property type="match status" value="1"/>
</dbReference>
<dbReference type="Pfam" id="PF12833">
    <property type="entry name" value="HTH_18"/>
    <property type="match status" value="1"/>
</dbReference>
<feature type="domain" description="HTH araC/xylS-type" evidence="4">
    <location>
        <begin position="156"/>
        <end position="253"/>
    </location>
</feature>
<dbReference type="InterPro" id="IPR018060">
    <property type="entry name" value="HTH_AraC"/>
</dbReference>
<organism evidence="5 6">
    <name type="scientific">Caballeronia sordidicola</name>
    <name type="common">Burkholderia sordidicola</name>
    <dbReference type="NCBI Taxonomy" id="196367"/>
    <lineage>
        <taxon>Bacteria</taxon>
        <taxon>Pseudomonadati</taxon>
        <taxon>Pseudomonadota</taxon>
        <taxon>Betaproteobacteria</taxon>
        <taxon>Burkholderiales</taxon>
        <taxon>Burkholderiaceae</taxon>
        <taxon>Caballeronia</taxon>
    </lineage>
</organism>
<gene>
    <name evidence="5" type="ORF">PAMC26510_32385</name>
</gene>
<dbReference type="AlphaFoldDB" id="A0A242M7A6"/>
<dbReference type="Proteomes" id="UP000194546">
    <property type="component" value="Unassembled WGS sequence"/>
</dbReference>
<dbReference type="InterPro" id="IPR050204">
    <property type="entry name" value="AraC_XylS_family_regulators"/>
</dbReference>
<comment type="caution">
    <text evidence="5">The sequence shown here is derived from an EMBL/GenBank/DDBJ whole genome shotgun (WGS) entry which is preliminary data.</text>
</comment>
<dbReference type="Pfam" id="PF02311">
    <property type="entry name" value="AraC_binding"/>
    <property type="match status" value="1"/>
</dbReference>
<evidence type="ECO:0000313" key="6">
    <source>
        <dbReference type="Proteomes" id="UP000194546"/>
    </source>
</evidence>
<dbReference type="SMART" id="SM00342">
    <property type="entry name" value="HTH_ARAC"/>
    <property type="match status" value="1"/>
</dbReference>
<sequence length="266" mass="29318">MYCTDIESACHFGKHWHATYGLGYLESGAQSSASGRGQVDAFAGDLITTNPGEVHDGRPLGGASRRWRMVYLEPETVASMSGDQHPVALTRPVIHDPRLGIALKTLLDRIENFDATHGSSGADALACEESLAETCTLLLNGHSTARIERETAHDLSRVRDRLADEALDPPTLGELALMVGLSRFQVLRRFEKMYGVPPHAWLLLQRAERARALIRDGASLVQAAADCGFADQSHMTRIFARHFGFTPGAWQRTLLQSRRNFIQDGR</sequence>
<dbReference type="InterPro" id="IPR009057">
    <property type="entry name" value="Homeodomain-like_sf"/>
</dbReference>
<evidence type="ECO:0000259" key="4">
    <source>
        <dbReference type="PROSITE" id="PS01124"/>
    </source>
</evidence>
<proteinExistence type="predicted"/>
<evidence type="ECO:0000256" key="3">
    <source>
        <dbReference type="ARBA" id="ARBA00023163"/>
    </source>
</evidence>
<dbReference type="InterPro" id="IPR037923">
    <property type="entry name" value="HTH-like"/>
</dbReference>